<proteinExistence type="predicted"/>
<protein>
    <submittedName>
        <fullName evidence="1">Uncharacterized protein</fullName>
    </submittedName>
</protein>
<reference evidence="1 2" key="1">
    <citation type="submission" date="2018-05" db="EMBL/GenBank/DDBJ databases">
        <title>Flavobacterium sp. strain IMCC34758, incomplete genome.</title>
        <authorList>
            <person name="Joung Y."/>
        </authorList>
    </citation>
    <scope>NUCLEOTIDE SEQUENCE [LARGE SCALE GENOMIC DNA]</scope>
    <source>
        <strain evidence="1 2">IMCC34758</strain>
    </source>
</reference>
<evidence type="ECO:0000313" key="2">
    <source>
        <dbReference type="Proteomes" id="UP000247681"/>
    </source>
</evidence>
<dbReference type="AlphaFoldDB" id="A0A2V4CB34"/>
<organism evidence="1 2">
    <name type="scientific">Flavobacterium hydrophilum</name>
    <dbReference type="NCBI Taxonomy" id="2211445"/>
    <lineage>
        <taxon>Bacteria</taxon>
        <taxon>Pseudomonadati</taxon>
        <taxon>Bacteroidota</taxon>
        <taxon>Flavobacteriia</taxon>
        <taxon>Flavobacteriales</taxon>
        <taxon>Flavobacteriaceae</taxon>
        <taxon>Flavobacterium</taxon>
    </lineage>
</organism>
<comment type="caution">
    <text evidence="1">The sequence shown here is derived from an EMBL/GenBank/DDBJ whole genome shotgun (WGS) entry which is preliminary data.</text>
</comment>
<sequence length="115" mass="13728">MKIFSTAPDGNQMADLEPARYFNLAIEQIKQADEWLRTSNEICQPLLVHIDAFIHFGKHYPEMANRRITKLNIIQIKQNFYDWYERVKGKIPAKFREGIKQNADELFKELEQYEH</sequence>
<dbReference type="RefSeq" id="WP_110346358.1">
    <property type="nucleotide sequence ID" value="NZ_QJHL01000001.1"/>
</dbReference>
<evidence type="ECO:0000313" key="1">
    <source>
        <dbReference type="EMBL" id="PXY47363.1"/>
    </source>
</evidence>
<accession>A0A2V4CB34</accession>
<dbReference type="EMBL" id="QJHL01000001">
    <property type="protein sequence ID" value="PXY47363.1"/>
    <property type="molecule type" value="Genomic_DNA"/>
</dbReference>
<dbReference type="OrthoDB" id="9429696at2"/>
<dbReference type="Proteomes" id="UP000247681">
    <property type="component" value="Unassembled WGS sequence"/>
</dbReference>
<name>A0A2V4CB34_9FLAO</name>
<keyword evidence="2" id="KW-1185">Reference proteome</keyword>
<gene>
    <name evidence="1" type="ORF">DMB68_05330</name>
</gene>